<dbReference type="STRING" id="1123291.SAMN04490355_101152"/>
<dbReference type="EMBL" id="FOTS01000011">
    <property type="protein sequence ID" value="SFL62502.1"/>
    <property type="molecule type" value="Genomic_DNA"/>
</dbReference>
<protein>
    <submittedName>
        <fullName evidence="4">Putative DeoR family transcriptional regulator, stage III sporulation protein D</fullName>
    </submittedName>
</protein>
<dbReference type="OrthoDB" id="1682956at2"/>
<evidence type="ECO:0000256" key="1">
    <source>
        <dbReference type="ARBA" id="ARBA00023015"/>
    </source>
</evidence>
<dbReference type="InterPro" id="IPR018356">
    <property type="entry name" value="Tscrpt_reg_HTH_DeoR_CS"/>
</dbReference>
<dbReference type="Proteomes" id="UP000199520">
    <property type="component" value="Unassembled WGS sequence"/>
</dbReference>
<reference evidence="5" key="1">
    <citation type="submission" date="2016-10" db="EMBL/GenBank/DDBJ databases">
        <authorList>
            <person name="Varghese N."/>
            <person name="Submissions S."/>
        </authorList>
    </citation>
    <scope>NUCLEOTIDE SEQUENCE [LARGE SCALE GENOMIC DNA]</scope>
    <source>
        <strain evidence="5">DSM 13327</strain>
    </source>
</reference>
<evidence type="ECO:0000256" key="2">
    <source>
        <dbReference type="ARBA" id="ARBA00023125"/>
    </source>
</evidence>
<keyword evidence="3" id="KW-0804">Transcription</keyword>
<evidence type="ECO:0000256" key="3">
    <source>
        <dbReference type="ARBA" id="ARBA00023163"/>
    </source>
</evidence>
<keyword evidence="1" id="KW-0805">Transcription regulation</keyword>
<name>A0A1I4J7D2_9FIRM</name>
<organism evidence="4 5">
    <name type="scientific">Pelosinus propionicus DSM 13327</name>
    <dbReference type="NCBI Taxonomy" id="1123291"/>
    <lineage>
        <taxon>Bacteria</taxon>
        <taxon>Bacillati</taxon>
        <taxon>Bacillota</taxon>
        <taxon>Negativicutes</taxon>
        <taxon>Selenomonadales</taxon>
        <taxon>Sporomusaceae</taxon>
        <taxon>Pelosinus</taxon>
    </lineage>
</organism>
<sequence>MKDYIRKRVLDICQHILESKHTVRQSAIVFGVSKSTVHKDMIERLPLVNKKMANRVRVILEQNKAERHIRGGEATRKKYKEAGEYSKK</sequence>
<dbReference type="GO" id="GO:0003700">
    <property type="term" value="F:DNA-binding transcription factor activity"/>
    <property type="evidence" value="ECO:0007669"/>
    <property type="project" value="InterPro"/>
</dbReference>
<dbReference type="NCBIfam" id="TIGR02844">
    <property type="entry name" value="spore_III_D"/>
    <property type="match status" value="1"/>
</dbReference>
<dbReference type="AlphaFoldDB" id="A0A1I4J7D2"/>
<proteinExistence type="predicted"/>
<gene>
    <name evidence="4" type="ORF">SAMN04490355_101152</name>
</gene>
<dbReference type="InterPro" id="IPR014208">
    <property type="entry name" value="Spore_III_D"/>
</dbReference>
<dbReference type="RefSeq" id="WP_090934773.1">
    <property type="nucleotide sequence ID" value="NZ_FOTS01000011.1"/>
</dbReference>
<evidence type="ECO:0000313" key="5">
    <source>
        <dbReference type="Proteomes" id="UP000199520"/>
    </source>
</evidence>
<keyword evidence="2" id="KW-0238">DNA-binding</keyword>
<accession>A0A1I4J7D2</accession>
<dbReference type="Pfam" id="PF12116">
    <property type="entry name" value="SpoIIID"/>
    <property type="match status" value="1"/>
</dbReference>
<keyword evidence="5" id="KW-1185">Reference proteome</keyword>
<dbReference type="PROSITE" id="PS00894">
    <property type="entry name" value="HTH_DEOR_1"/>
    <property type="match status" value="1"/>
</dbReference>
<dbReference type="GO" id="GO:0003677">
    <property type="term" value="F:DNA binding"/>
    <property type="evidence" value="ECO:0007669"/>
    <property type="project" value="UniProtKB-KW"/>
</dbReference>
<evidence type="ECO:0000313" key="4">
    <source>
        <dbReference type="EMBL" id="SFL62502.1"/>
    </source>
</evidence>